<dbReference type="Proteomes" id="UP000266861">
    <property type="component" value="Unassembled WGS sequence"/>
</dbReference>
<keyword evidence="4" id="KW-1185">Reference proteome</keyword>
<evidence type="ECO:0000313" key="4">
    <source>
        <dbReference type="Proteomes" id="UP000266861"/>
    </source>
</evidence>
<dbReference type="InterPro" id="IPR051481">
    <property type="entry name" value="BTB-POZ/Galectin-3-binding"/>
</dbReference>
<dbReference type="Pfam" id="PF00651">
    <property type="entry name" value="BTB"/>
    <property type="match status" value="2"/>
</dbReference>
<reference evidence="3 4" key="1">
    <citation type="submission" date="2018-08" db="EMBL/GenBank/DDBJ databases">
        <title>Genome and evolution of the arbuscular mycorrhizal fungus Diversispora epigaea (formerly Glomus versiforme) and its bacterial endosymbionts.</title>
        <authorList>
            <person name="Sun X."/>
            <person name="Fei Z."/>
            <person name="Harrison M."/>
        </authorList>
    </citation>
    <scope>NUCLEOTIDE SEQUENCE [LARGE SCALE GENOMIC DNA]</scope>
    <source>
        <strain evidence="3 4">IT104</strain>
    </source>
</reference>
<protein>
    <recommendedName>
        <fullName evidence="5">TLDc domain-containing protein</fullName>
    </recommendedName>
</protein>
<dbReference type="PROSITE" id="PS50097">
    <property type="entry name" value="BTB"/>
    <property type="match status" value="2"/>
</dbReference>
<feature type="domain" description="BTB" evidence="1">
    <location>
        <begin position="1"/>
        <end position="73"/>
    </location>
</feature>
<dbReference type="EMBL" id="PQFF01000213">
    <property type="protein sequence ID" value="RHZ73533.1"/>
    <property type="molecule type" value="Genomic_DNA"/>
</dbReference>
<dbReference type="CDD" id="cd18186">
    <property type="entry name" value="BTB_POZ_ZBTB_KLHL-like"/>
    <property type="match status" value="1"/>
</dbReference>
<proteinExistence type="predicted"/>
<dbReference type="Pfam" id="PF07707">
    <property type="entry name" value="BACK"/>
    <property type="match status" value="1"/>
</dbReference>
<dbReference type="InterPro" id="IPR006571">
    <property type="entry name" value="TLDc_dom"/>
</dbReference>
<dbReference type="PANTHER" id="PTHR24410">
    <property type="entry name" value="HL07962P-RELATED"/>
    <property type="match status" value="1"/>
</dbReference>
<dbReference type="SMART" id="SM00225">
    <property type="entry name" value="BTB"/>
    <property type="match status" value="2"/>
</dbReference>
<dbReference type="PANTHER" id="PTHR24410:SF23">
    <property type="entry name" value="BTB DOMAIN-CONTAINING PROTEIN-RELATED"/>
    <property type="match status" value="1"/>
</dbReference>
<evidence type="ECO:0008006" key="5">
    <source>
        <dbReference type="Google" id="ProtNLM"/>
    </source>
</evidence>
<dbReference type="InterPro" id="IPR011333">
    <property type="entry name" value="SKP1/BTB/POZ_sf"/>
</dbReference>
<accession>A0A397IKJ8</accession>
<dbReference type="Gene3D" id="1.25.40.420">
    <property type="match status" value="1"/>
</dbReference>
<dbReference type="SUPFAM" id="SSF54695">
    <property type="entry name" value="POZ domain"/>
    <property type="match status" value="2"/>
</dbReference>
<dbReference type="AlphaFoldDB" id="A0A397IKJ8"/>
<evidence type="ECO:0000313" key="3">
    <source>
        <dbReference type="EMBL" id="RHZ73533.1"/>
    </source>
</evidence>
<dbReference type="InterPro" id="IPR011705">
    <property type="entry name" value="BACK"/>
</dbReference>
<evidence type="ECO:0000259" key="2">
    <source>
        <dbReference type="PROSITE" id="PS51886"/>
    </source>
</evidence>
<comment type="caution">
    <text evidence="3">The sequence shown here is derived from an EMBL/GenBank/DDBJ whole genome shotgun (WGS) entry which is preliminary data.</text>
</comment>
<feature type="domain" description="TLDc" evidence="2">
    <location>
        <begin position="377"/>
        <end position="554"/>
    </location>
</feature>
<sequence>MLLLKLATNQIKKTFTAHSAILSYRSSYFNKELKNIIPNINNIIKTITIQNVSAQVFEIILKYIYYGIIDTENIDTKIIYKLMIAANELKLEELFIKLESHLLEFEASCYRSSYFNKELKNIIPNINNIIKTITIQNVSAQVFEIILKYIYYGIIDTENIDTKIIYKLMIAANELKLEELFIKLESHLLEFEASWLKTNFSLVYNSIFKYNNFKNLEKFCNDIIVKHPSIIFESNEFTSLHESALVSILKRDDLHMKESEIWDYLIKWGTAQNLTLPEKLEEWSLENFTTLKTTLQQCLPLIRYFHISNSDVMDKIKPYKKILDKQLWDDLKQHLILPDRPIKSMVLPPRLILTQELLARENCALEKPTQSQKLFSTILYEDHAAIISSWIDYKPTNYSLTNNPYEFELILRGSEDGFAPRTFWDICHGHANTILISKVKGTEEIMGGFNPLAWDKTKEGWMKTNKSFIFSFKDGNAQNSILSRVRKENNALHFNINKDIIGPRFGKAEFMLRSRGSDFTKDCLNMCRKSKYYERSLRNFNMFSIVDYEVLKVIKKSS</sequence>
<name>A0A397IKJ8_9GLOM</name>
<dbReference type="InterPro" id="IPR000210">
    <property type="entry name" value="BTB/POZ_dom"/>
</dbReference>
<dbReference type="Gene3D" id="3.30.710.10">
    <property type="entry name" value="Potassium Channel Kv1.1, Chain A"/>
    <property type="match status" value="2"/>
</dbReference>
<evidence type="ECO:0000259" key="1">
    <source>
        <dbReference type="PROSITE" id="PS50097"/>
    </source>
</evidence>
<feature type="domain" description="BTB" evidence="1">
    <location>
        <begin position="112"/>
        <end position="159"/>
    </location>
</feature>
<dbReference type="PROSITE" id="PS51886">
    <property type="entry name" value="TLDC"/>
    <property type="match status" value="1"/>
</dbReference>
<gene>
    <name evidence="3" type="ORF">Glove_230g215</name>
</gene>
<dbReference type="Pfam" id="PF07534">
    <property type="entry name" value="TLD"/>
    <property type="match status" value="1"/>
</dbReference>
<organism evidence="3 4">
    <name type="scientific">Diversispora epigaea</name>
    <dbReference type="NCBI Taxonomy" id="1348612"/>
    <lineage>
        <taxon>Eukaryota</taxon>
        <taxon>Fungi</taxon>
        <taxon>Fungi incertae sedis</taxon>
        <taxon>Mucoromycota</taxon>
        <taxon>Glomeromycotina</taxon>
        <taxon>Glomeromycetes</taxon>
        <taxon>Diversisporales</taxon>
        <taxon>Diversisporaceae</taxon>
        <taxon>Diversispora</taxon>
    </lineage>
</organism>